<gene>
    <name evidence="2" type="ORF">WR25_13297</name>
</gene>
<accession>A0A2A2JRQ6</accession>
<evidence type="ECO:0008006" key="4">
    <source>
        <dbReference type="Google" id="ProtNLM"/>
    </source>
</evidence>
<feature type="chain" id="PRO_5013104498" description="C2H2-type domain-containing protein" evidence="1">
    <location>
        <begin position="21"/>
        <end position="90"/>
    </location>
</feature>
<name>A0A2A2JRQ6_9BILA</name>
<evidence type="ECO:0000256" key="1">
    <source>
        <dbReference type="SAM" id="SignalP"/>
    </source>
</evidence>
<proteinExistence type="predicted"/>
<protein>
    <recommendedName>
        <fullName evidence="4">C2H2-type domain-containing protein</fullName>
    </recommendedName>
</protein>
<dbReference type="AlphaFoldDB" id="A0A2A2JRQ6"/>
<keyword evidence="3" id="KW-1185">Reference proteome</keyword>
<evidence type="ECO:0000313" key="2">
    <source>
        <dbReference type="EMBL" id="PAV64259.1"/>
    </source>
</evidence>
<sequence length="90" mass="9186">MCLDFAVFLISLSLCPCAFAFAHSIMSHIRTPHCTRIAADAAAAAAAVSLSPAAPSKQLISPVKCPSSLTADCLAEAGAENDEHVSRSAG</sequence>
<dbReference type="Proteomes" id="UP000218231">
    <property type="component" value="Unassembled WGS sequence"/>
</dbReference>
<comment type="caution">
    <text evidence="2">The sequence shown here is derived from an EMBL/GenBank/DDBJ whole genome shotgun (WGS) entry which is preliminary data.</text>
</comment>
<dbReference type="EMBL" id="LIAE01010267">
    <property type="protein sequence ID" value="PAV64259.1"/>
    <property type="molecule type" value="Genomic_DNA"/>
</dbReference>
<feature type="signal peptide" evidence="1">
    <location>
        <begin position="1"/>
        <end position="20"/>
    </location>
</feature>
<organism evidence="2 3">
    <name type="scientific">Diploscapter pachys</name>
    <dbReference type="NCBI Taxonomy" id="2018661"/>
    <lineage>
        <taxon>Eukaryota</taxon>
        <taxon>Metazoa</taxon>
        <taxon>Ecdysozoa</taxon>
        <taxon>Nematoda</taxon>
        <taxon>Chromadorea</taxon>
        <taxon>Rhabditida</taxon>
        <taxon>Rhabditina</taxon>
        <taxon>Rhabditomorpha</taxon>
        <taxon>Rhabditoidea</taxon>
        <taxon>Rhabditidae</taxon>
        <taxon>Diploscapter</taxon>
    </lineage>
</organism>
<keyword evidence="1" id="KW-0732">Signal</keyword>
<reference evidence="2 3" key="1">
    <citation type="journal article" date="2017" name="Curr. Biol.">
        <title>Genome architecture and evolution of a unichromosomal asexual nematode.</title>
        <authorList>
            <person name="Fradin H."/>
            <person name="Zegar C."/>
            <person name="Gutwein M."/>
            <person name="Lucas J."/>
            <person name="Kovtun M."/>
            <person name="Corcoran D."/>
            <person name="Baugh L.R."/>
            <person name="Kiontke K."/>
            <person name="Gunsalus K."/>
            <person name="Fitch D.H."/>
            <person name="Piano F."/>
        </authorList>
    </citation>
    <scope>NUCLEOTIDE SEQUENCE [LARGE SCALE GENOMIC DNA]</scope>
    <source>
        <strain evidence="2">PF1309</strain>
    </source>
</reference>
<evidence type="ECO:0000313" key="3">
    <source>
        <dbReference type="Proteomes" id="UP000218231"/>
    </source>
</evidence>